<keyword evidence="3" id="KW-0675">Receptor</keyword>
<evidence type="ECO:0000256" key="2">
    <source>
        <dbReference type="ARBA" id="ARBA00023163"/>
    </source>
</evidence>
<dbReference type="Proteomes" id="UP000784294">
    <property type="component" value="Unassembled WGS sequence"/>
</dbReference>
<feature type="compositionally biased region" description="Basic and acidic residues" evidence="4">
    <location>
        <begin position="327"/>
        <end position="338"/>
    </location>
</feature>
<dbReference type="Gene3D" id="1.10.565.10">
    <property type="entry name" value="Retinoid X Receptor"/>
    <property type="match status" value="1"/>
</dbReference>
<feature type="region of interest" description="Disordered" evidence="4">
    <location>
        <begin position="175"/>
        <end position="226"/>
    </location>
</feature>
<evidence type="ECO:0000256" key="4">
    <source>
        <dbReference type="SAM" id="MobiDB-lite"/>
    </source>
</evidence>
<dbReference type="InterPro" id="IPR035500">
    <property type="entry name" value="NHR-like_dom_sf"/>
</dbReference>
<keyword evidence="6" id="KW-1185">Reference proteome</keyword>
<evidence type="ECO:0000313" key="6">
    <source>
        <dbReference type="Proteomes" id="UP000784294"/>
    </source>
</evidence>
<comment type="caution">
    <text evidence="5">The sequence shown here is derived from an EMBL/GenBank/DDBJ whole genome shotgun (WGS) entry which is preliminary data.</text>
</comment>
<gene>
    <name evidence="5" type="ORF">PXEA_LOCUS3444</name>
</gene>
<dbReference type="EMBL" id="CAAALY010007791">
    <property type="protein sequence ID" value="VEL10004.1"/>
    <property type="molecule type" value="Genomic_DNA"/>
</dbReference>
<evidence type="ECO:0000256" key="3">
    <source>
        <dbReference type="ARBA" id="ARBA00023170"/>
    </source>
</evidence>
<feature type="compositionally biased region" description="Polar residues" evidence="4">
    <location>
        <begin position="284"/>
        <end position="306"/>
    </location>
</feature>
<feature type="region of interest" description="Disordered" evidence="4">
    <location>
        <begin position="327"/>
        <end position="347"/>
    </location>
</feature>
<feature type="compositionally biased region" description="Polar residues" evidence="4">
    <location>
        <begin position="203"/>
        <end position="226"/>
    </location>
</feature>
<keyword evidence="1" id="KW-0805">Transcription regulation</keyword>
<evidence type="ECO:0000313" key="5">
    <source>
        <dbReference type="EMBL" id="VEL10004.1"/>
    </source>
</evidence>
<evidence type="ECO:0000256" key="1">
    <source>
        <dbReference type="ARBA" id="ARBA00023015"/>
    </source>
</evidence>
<proteinExistence type="predicted"/>
<accession>A0A3S4ZY49</accession>
<dbReference type="AlphaFoldDB" id="A0A3S4ZY49"/>
<organism evidence="5 6">
    <name type="scientific">Protopolystoma xenopodis</name>
    <dbReference type="NCBI Taxonomy" id="117903"/>
    <lineage>
        <taxon>Eukaryota</taxon>
        <taxon>Metazoa</taxon>
        <taxon>Spiralia</taxon>
        <taxon>Lophotrochozoa</taxon>
        <taxon>Platyhelminthes</taxon>
        <taxon>Monogenea</taxon>
        <taxon>Polyopisthocotylea</taxon>
        <taxon>Polystomatidea</taxon>
        <taxon>Polystomatidae</taxon>
        <taxon>Protopolystoma</taxon>
    </lineage>
</organism>
<dbReference type="OrthoDB" id="5984981at2759"/>
<keyword evidence="2" id="KW-0804">Transcription</keyword>
<feature type="region of interest" description="Disordered" evidence="4">
    <location>
        <begin position="261"/>
        <end position="306"/>
    </location>
</feature>
<protein>
    <submittedName>
        <fullName evidence="5">Uncharacterized protein</fullName>
    </submittedName>
</protein>
<name>A0A3S4ZY49_9PLAT</name>
<sequence length="509" mass="55652">MRRSRYYQLSREINKARADKTSPVHTNNNIDATTCGIPGESRSPQNVTSDRFGQILLRLAEVKYLAFQLESFLLSRFWAGGIPKESLLTEMLLTKRSRPSGHPSTGTLLPRPFESIVPITASTSCQPSNTSSVNFRSSGSYRITSHGTCFEALDDITRSINQGGDLFEPKLEPVNPLSRQSHKTHSLQAPPSTGDCDYVHSPGSITSLHQSPIPTSQMKSHQHNCQSPISGFGAGEFWATPPTVYYDTTAFLEHNELLNSGKDENEEQPEGGTDNCVDQRDQASRSTTSDLSTNLESSQIQVPPGSVQTASIGFDLFAKVHAEQRQMQRISDIKDQTSKSKAPNTQTRPHQINLADFEAGSTHVWRPAPICIVDENEGLVVQAIDGNEQGQGRQENSSPLLTHGLVLKTEPHEELTSSGTKTHWSADNHCSSEFSRLVELEVGAESSNVSTDLLLSEVSASSPAVAVVNHATNNSVVAYHLASPVAFRPQYSIQLPTDQSASFTIKQED</sequence>
<reference evidence="5" key="1">
    <citation type="submission" date="2018-11" db="EMBL/GenBank/DDBJ databases">
        <authorList>
            <consortium name="Pathogen Informatics"/>
        </authorList>
    </citation>
    <scope>NUCLEOTIDE SEQUENCE</scope>
</reference>